<gene>
    <name evidence="6" type="ORF">K432DRAFT_333475</name>
</gene>
<feature type="region of interest" description="Disordered" evidence="4">
    <location>
        <begin position="1044"/>
        <end position="1071"/>
    </location>
</feature>
<feature type="compositionally biased region" description="Basic and acidic residues" evidence="4">
    <location>
        <begin position="595"/>
        <end position="606"/>
    </location>
</feature>
<evidence type="ECO:0000256" key="4">
    <source>
        <dbReference type="SAM" id="MobiDB-lite"/>
    </source>
</evidence>
<feature type="compositionally biased region" description="Basic and acidic residues" evidence="4">
    <location>
        <begin position="958"/>
        <end position="974"/>
    </location>
</feature>
<dbReference type="PANTHER" id="PTHR14396">
    <property type="entry name" value="CLASPIN"/>
    <property type="match status" value="1"/>
</dbReference>
<organism evidence="6 7">
    <name type="scientific">Lepidopterella palustris CBS 459.81</name>
    <dbReference type="NCBI Taxonomy" id="1314670"/>
    <lineage>
        <taxon>Eukaryota</taxon>
        <taxon>Fungi</taxon>
        <taxon>Dikarya</taxon>
        <taxon>Ascomycota</taxon>
        <taxon>Pezizomycotina</taxon>
        <taxon>Dothideomycetes</taxon>
        <taxon>Pleosporomycetidae</taxon>
        <taxon>Mytilinidiales</taxon>
        <taxon>Argynnaceae</taxon>
        <taxon>Lepidopterella</taxon>
    </lineage>
</organism>
<evidence type="ECO:0000256" key="1">
    <source>
        <dbReference type="ARBA" id="ARBA00004123"/>
    </source>
</evidence>
<feature type="compositionally biased region" description="Basic and acidic residues" evidence="4">
    <location>
        <begin position="241"/>
        <end position="265"/>
    </location>
</feature>
<proteinExistence type="predicted"/>
<evidence type="ECO:0000313" key="6">
    <source>
        <dbReference type="EMBL" id="OCK77670.1"/>
    </source>
</evidence>
<dbReference type="GO" id="GO:0033314">
    <property type="term" value="P:mitotic DNA replication checkpoint signaling"/>
    <property type="evidence" value="ECO:0007669"/>
    <property type="project" value="TreeGrafter"/>
</dbReference>
<keyword evidence="3" id="KW-0539">Nucleus</keyword>
<feature type="region of interest" description="Disordered" evidence="4">
    <location>
        <begin position="1211"/>
        <end position="1231"/>
    </location>
</feature>
<name>A0A8E2E5L0_9PEZI</name>
<feature type="compositionally biased region" description="Polar residues" evidence="4">
    <location>
        <begin position="49"/>
        <end position="71"/>
    </location>
</feature>
<feature type="compositionally biased region" description="Polar residues" evidence="4">
    <location>
        <begin position="1131"/>
        <end position="1152"/>
    </location>
</feature>
<feature type="region of interest" description="Disordered" evidence="4">
    <location>
        <begin position="853"/>
        <end position="873"/>
    </location>
</feature>
<feature type="domain" description="DNA replication checkpoint mediator MRC1" evidence="5">
    <location>
        <begin position="966"/>
        <end position="1103"/>
    </location>
</feature>
<feature type="compositionally biased region" description="Acidic residues" evidence="4">
    <location>
        <begin position="976"/>
        <end position="985"/>
    </location>
</feature>
<comment type="subcellular location">
    <subcellularLocation>
        <location evidence="1">Nucleus</location>
    </subcellularLocation>
</comment>
<dbReference type="GO" id="GO:0010997">
    <property type="term" value="F:anaphase-promoting complex binding"/>
    <property type="evidence" value="ECO:0007669"/>
    <property type="project" value="TreeGrafter"/>
</dbReference>
<dbReference type="InterPro" id="IPR018564">
    <property type="entry name" value="Repl_chkpnt_MRC1_dom"/>
</dbReference>
<feature type="compositionally biased region" description="Low complexity" evidence="4">
    <location>
        <begin position="7"/>
        <end position="21"/>
    </location>
</feature>
<dbReference type="Pfam" id="PF09444">
    <property type="entry name" value="MRC1"/>
    <property type="match status" value="1"/>
</dbReference>
<dbReference type="GO" id="GO:0007095">
    <property type="term" value="P:mitotic G2 DNA damage checkpoint signaling"/>
    <property type="evidence" value="ECO:0007669"/>
    <property type="project" value="TreeGrafter"/>
</dbReference>
<feature type="compositionally biased region" description="Basic and acidic residues" evidence="4">
    <location>
        <begin position="306"/>
        <end position="317"/>
    </location>
</feature>
<feature type="compositionally biased region" description="Acidic residues" evidence="4">
    <location>
        <begin position="684"/>
        <end position="710"/>
    </location>
</feature>
<dbReference type="InterPro" id="IPR024146">
    <property type="entry name" value="Claspin"/>
</dbReference>
<feature type="region of interest" description="Disordered" evidence="4">
    <location>
        <begin position="595"/>
        <end position="757"/>
    </location>
</feature>
<dbReference type="GO" id="GO:0005634">
    <property type="term" value="C:nucleus"/>
    <property type="evidence" value="ECO:0007669"/>
    <property type="project" value="UniProtKB-SubCell"/>
</dbReference>
<feature type="compositionally biased region" description="Low complexity" evidence="4">
    <location>
        <begin position="1281"/>
        <end position="1298"/>
    </location>
</feature>
<sequence length="1363" mass="149018">MSPPSSPTRSTRASSLSAPSKSHTKSPMELTPKSSHQRLLDQSGEDSDLGSTSIGPSNASRIVQNNENANPPNKCIVDVDDSDSDADDEDIPVQRPRGKIAARLLAQAGGDGSEKEDNEAGEDAYTRVKRMLLSGKGKQQPEKEPAKASLVPEKATSESEEDFPVRPNEFRRWAKQLPKSPTAHASPSPKPYSRGSSPGLFVSPRATSPSRTARSKSAVGTDSDPDQPTTTVPNARFQELVARKRAEMEALEEETRKREEKKANRLEALAARSPRSGRLDSDSDEDGEGGRRLTQQARPTRKASKKALEELSRETQRMNRNMQLAHQVKTKKKFGVKDLLARFNYMQEGGDPALAPQEKLEITESSAPPSDAEGPQLHDTPPTSPPSHDEHVEKGISNDINTIPSALADVDDDADLPTLDEIHSQPVQKFDKGKGRALESQHIPVNPFIAQTTKPVVVRNVRVVLPKRPAGDEIDLDSDDDLEIVKTKSRFPVFDRLPNEKNKDSRPLLRLRALAHLKSPGKQGPKGRVSMGPTDFQTSLQRRAREQAQKAREEKLSELRARGIIPQTEEERERDQLDLENLLEKAREEALGIAKKEKAAAKKDGTGDAQQSFMDSEDEGDGDWEGSGEEEAEEEGEGESDVELSGSEEDGEAGDEDEEEDVEDDGDAGPNGELSGPIDRKADEADEEEVTREEDQDDHEADTETSDDDLLAAPARKRVFNRPRQVIADDEDDSDGDTQKKSVPSQSTADDGMAAFGFDNGNTTSLGLTQMFAGTMANLQSQLQSQDDSEINSESQQDSLAFLRSLPATQPSFDATIPDAFPDIVVPNSQVSVFQRENNHLQIEAESQIGLNSQSQAEYSHTQLSDIPEPTQDVGFELSRSPAGLLAPPSTIDTSIMQVAESPIVKKKGRLHRRKAAIVMLSGIDDSEAAPAVDSDGDEEFEISANAFDVMRKAAKKRPADDFDKKKSEAKGMVEEQAEESEDEYAGLGGQSDDESGGELDEEVAKMIDESDIKVDERKIAAFYADKARAEDEKQIDKLYKDIHNGGLRRKRGNDFELSDSEDEAAQRRRKKQLEFAKMRKALLEDENIGKIAQNPKKSAFLRALEDRDDDPDLDFLAAPDFEIEVEASETTESISVPDSQQAGPTDATTAAPNPLKRKHIATDSQEKENRPPPNLRRTNATDGSHKPVSLAEIRESVSFLIDEPQYISESQISLSESSDEEESPRHVATRKPIIDRLTLSRSASAASADANTSGVLAFHASTGAHQPGFRVPSLIRRATSNLSSKSSITTSGSSSGSNAPADAAGVRRGGSGRSNIHYQAREAERRAALEKADERRRESIRKKVVKGRNGRSVLGLLDGGFE</sequence>
<evidence type="ECO:0000256" key="3">
    <source>
        <dbReference type="ARBA" id="ARBA00023242"/>
    </source>
</evidence>
<keyword evidence="2" id="KW-0597">Phosphoprotein</keyword>
<feature type="compositionally biased region" description="Acidic residues" evidence="4">
    <location>
        <begin position="78"/>
        <end position="91"/>
    </location>
</feature>
<evidence type="ECO:0000313" key="7">
    <source>
        <dbReference type="Proteomes" id="UP000250266"/>
    </source>
</evidence>
<feature type="compositionally biased region" description="Acidic residues" evidence="4">
    <location>
        <begin position="615"/>
        <end position="667"/>
    </location>
</feature>
<protein>
    <recommendedName>
        <fullName evidence="5">DNA replication checkpoint mediator MRC1 domain-containing protein</fullName>
    </recommendedName>
</protein>
<dbReference type="OrthoDB" id="2130597at2759"/>
<keyword evidence="7" id="KW-1185">Reference proteome</keyword>
<dbReference type="Proteomes" id="UP000250266">
    <property type="component" value="Unassembled WGS sequence"/>
</dbReference>
<reference evidence="6 7" key="1">
    <citation type="journal article" date="2016" name="Nat. Commun.">
        <title>Ectomycorrhizal ecology is imprinted in the genome of the dominant symbiotic fungus Cenococcum geophilum.</title>
        <authorList>
            <consortium name="DOE Joint Genome Institute"/>
            <person name="Peter M."/>
            <person name="Kohler A."/>
            <person name="Ohm R.A."/>
            <person name="Kuo A."/>
            <person name="Krutzmann J."/>
            <person name="Morin E."/>
            <person name="Arend M."/>
            <person name="Barry K.W."/>
            <person name="Binder M."/>
            <person name="Choi C."/>
            <person name="Clum A."/>
            <person name="Copeland A."/>
            <person name="Grisel N."/>
            <person name="Haridas S."/>
            <person name="Kipfer T."/>
            <person name="LaButti K."/>
            <person name="Lindquist E."/>
            <person name="Lipzen A."/>
            <person name="Maire R."/>
            <person name="Meier B."/>
            <person name="Mihaltcheva S."/>
            <person name="Molinier V."/>
            <person name="Murat C."/>
            <person name="Poggeler S."/>
            <person name="Quandt C.A."/>
            <person name="Sperisen C."/>
            <person name="Tritt A."/>
            <person name="Tisserant E."/>
            <person name="Crous P.W."/>
            <person name="Henrissat B."/>
            <person name="Nehls U."/>
            <person name="Egli S."/>
            <person name="Spatafora J.W."/>
            <person name="Grigoriev I.V."/>
            <person name="Martin F.M."/>
        </authorList>
    </citation>
    <scope>NUCLEOTIDE SEQUENCE [LARGE SCALE GENOMIC DNA]</scope>
    <source>
        <strain evidence="6 7">CBS 459.81</strain>
    </source>
</reference>
<dbReference type="EMBL" id="KV745109">
    <property type="protein sequence ID" value="OCK77670.1"/>
    <property type="molecule type" value="Genomic_DNA"/>
</dbReference>
<feature type="region of interest" description="Disordered" evidence="4">
    <location>
        <begin position="1110"/>
        <end position="1189"/>
    </location>
</feature>
<feature type="compositionally biased region" description="Polar residues" evidence="4">
    <location>
        <begin position="853"/>
        <end position="865"/>
    </location>
</feature>
<evidence type="ECO:0000256" key="2">
    <source>
        <dbReference type="ARBA" id="ARBA00022553"/>
    </source>
</evidence>
<dbReference type="PANTHER" id="PTHR14396:SF10">
    <property type="entry name" value="CLASPIN"/>
    <property type="match status" value="1"/>
</dbReference>
<accession>A0A8E2E5L0</accession>
<feature type="region of interest" description="Disordered" evidence="4">
    <location>
        <begin position="1281"/>
        <end position="1343"/>
    </location>
</feature>
<feature type="region of interest" description="Disordered" evidence="4">
    <location>
        <begin position="1"/>
        <end position="329"/>
    </location>
</feature>
<feature type="region of interest" description="Disordered" evidence="4">
    <location>
        <begin position="956"/>
        <end position="1000"/>
    </location>
</feature>
<feature type="compositionally biased region" description="Basic and acidic residues" evidence="4">
    <location>
        <begin position="1320"/>
        <end position="1338"/>
    </location>
</feature>
<evidence type="ECO:0000259" key="5">
    <source>
        <dbReference type="Pfam" id="PF09444"/>
    </source>
</evidence>
<feature type="compositionally biased region" description="Basic and acidic residues" evidence="4">
    <location>
        <begin position="543"/>
        <end position="561"/>
    </location>
</feature>
<feature type="region of interest" description="Disordered" evidence="4">
    <location>
        <begin position="362"/>
        <end position="394"/>
    </location>
</feature>
<feature type="compositionally biased region" description="Basic and acidic residues" evidence="4">
    <location>
        <begin position="1161"/>
        <end position="1171"/>
    </location>
</feature>
<feature type="region of interest" description="Disordered" evidence="4">
    <location>
        <begin position="543"/>
        <end position="576"/>
    </location>
</feature>